<sequence length="206" mass="24460">MDDDNEINVEDYFEEVYRGSINMEERSTNVDTVILREGELFPNFDEAEQCIQQYAEFKGFKIRLGQHTMIETEDRKTMRKRTILCHHSGRYQLTNPTKVGKSVKTECLWHINLSQPFKQNPNNYVYVTTLKDKHNHGMCPEALQFEKDKVFTEEMQEDVGFYVTQCHFGATLIWKILKQKYPSHLIFSKDLYNEIRKYKPSVQVNE</sequence>
<gene>
    <name evidence="1" type="ORF">SPELUC_LOCUS9280</name>
</gene>
<evidence type="ECO:0000313" key="2">
    <source>
        <dbReference type="Proteomes" id="UP000789366"/>
    </source>
</evidence>
<protein>
    <submittedName>
        <fullName evidence="1">3184_t:CDS:1</fullName>
    </submittedName>
</protein>
<comment type="caution">
    <text evidence="1">The sequence shown here is derived from an EMBL/GenBank/DDBJ whole genome shotgun (WGS) entry which is preliminary data.</text>
</comment>
<name>A0ACA9NKQ8_9GLOM</name>
<organism evidence="1 2">
    <name type="scientific">Cetraspora pellucida</name>
    <dbReference type="NCBI Taxonomy" id="1433469"/>
    <lineage>
        <taxon>Eukaryota</taxon>
        <taxon>Fungi</taxon>
        <taxon>Fungi incertae sedis</taxon>
        <taxon>Mucoromycota</taxon>
        <taxon>Glomeromycotina</taxon>
        <taxon>Glomeromycetes</taxon>
        <taxon>Diversisporales</taxon>
        <taxon>Gigasporaceae</taxon>
        <taxon>Cetraspora</taxon>
    </lineage>
</organism>
<reference evidence="1" key="1">
    <citation type="submission" date="2021-06" db="EMBL/GenBank/DDBJ databases">
        <authorList>
            <person name="Kallberg Y."/>
            <person name="Tangrot J."/>
            <person name="Rosling A."/>
        </authorList>
    </citation>
    <scope>NUCLEOTIDE SEQUENCE</scope>
    <source>
        <strain evidence="1">28 12/20/2015</strain>
    </source>
</reference>
<accession>A0ACA9NKQ8</accession>
<keyword evidence="2" id="KW-1185">Reference proteome</keyword>
<feature type="non-terminal residue" evidence="1">
    <location>
        <position position="206"/>
    </location>
</feature>
<dbReference type="Proteomes" id="UP000789366">
    <property type="component" value="Unassembled WGS sequence"/>
</dbReference>
<proteinExistence type="predicted"/>
<evidence type="ECO:0000313" key="1">
    <source>
        <dbReference type="EMBL" id="CAG8661323.1"/>
    </source>
</evidence>
<dbReference type="EMBL" id="CAJVPW010015368">
    <property type="protein sequence ID" value="CAG8661323.1"/>
    <property type="molecule type" value="Genomic_DNA"/>
</dbReference>